<feature type="region of interest" description="Disordered" evidence="1">
    <location>
        <begin position="1"/>
        <end position="39"/>
    </location>
</feature>
<evidence type="ECO:0000256" key="1">
    <source>
        <dbReference type="SAM" id="MobiDB-lite"/>
    </source>
</evidence>
<dbReference type="AlphaFoldDB" id="A0A1J8QK98"/>
<feature type="region of interest" description="Disordered" evidence="1">
    <location>
        <begin position="82"/>
        <end position="193"/>
    </location>
</feature>
<feature type="compositionally biased region" description="Pro residues" evidence="1">
    <location>
        <begin position="107"/>
        <end position="120"/>
    </location>
</feature>
<feature type="compositionally biased region" description="Polar residues" evidence="1">
    <location>
        <begin position="167"/>
        <end position="176"/>
    </location>
</feature>
<evidence type="ECO:0000313" key="2">
    <source>
        <dbReference type="EMBL" id="OJA09850.1"/>
    </source>
</evidence>
<gene>
    <name evidence="2" type="ORF">AZE42_11444</name>
</gene>
<keyword evidence="3" id="KW-1185">Reference proteome</keyword>
<reference evidence="2 3" key="1">
    <citation type="submission" date="2016-03" db="EMBL/GenBank/DDBJ databases">
        <title>Comparative genomics of the ectomycorrhizal sister species Rhizopogon vinicolor and Rhizopogon vesiculosus (Basidiomycota: Boletales) reveals a divergence of the mating type B locus.</title>
        <authorList>
            <person name="Mujic A.B."/>
            <person name="Kuo A."/>
            <person name="Tritt A."/>
            <person name="Lipzen A."/>
            <person name="Chen C."/>
            <person name="Johnson J."/>
            <person name="Sharma A."/>
            <person name="Barry K."/>
            <person name="Grigoriev I.V."/>
            <person name="Spatafora J.W."/>
        </authorList>
    </citation>
    <scope>NUCLEOTIDE SEQUENCE [LARGE SCALE GENOMIC DNA]</scope>
    <source>
        <strain evidence="2 3">AM-OR11-056</strain>
    </source>
</reference>
<name>A0A1J8QK98_9AGAM</name>
<dbReference type="EMBL" id="LVVM01005749">
    <property type="protein sequence ID" value="OJA09850.1"/>
    <property type="molecule type" value="Genomic_DNA"/>
</dbReference>
<proteinExistence type="predicted"/>
<feature type="non-terminal residue" evidence="2">
    <location>
        <position position="1"/>
    </location>
</feature>
<feature type="compositionally biased region" description="Basic and acidic residues" evidence="1">
    <location>
        <begin position="178"/>
        <end position="193"/>
    </location>
</feature>
<evidence type="ECO:0000313" key="3">
    <source>
        <dbReference type="Proteomes" id="UP000183567"/>
    </source>
</evidence>
<sequence length="217" mass="23293">LQRANPFQRAPPLDQPAPAAGGATRNQHQHCDPPRQALAAAPRPPVVTICPVNPSQQVAATLAILAALRPAPLVNIRPRIRQPEVPAARDPPLPSLLTTRGAKEYPRPPLPPPPPAPSSPSRPAIHHTEAPTPVPPTVPQPSRLTTRRADAPGQTSSSALARVIEQHPTSTANTDTAGEVRERVTRETMGRLRTDHDCQDTAWEYQRGRGRCESGSS</sequence>
<dbReference type="OrthoDB" id="9977870at2759"/>
<dbReference type="Proteomes" id="UP000183567">
    <property type="component" value="Unassembled WGS sequence"/>
</dbReference>
<comment type="caution">
    <text evidence="2">The sequence shown here is derived from an EMBL/GenBank/DDBJ whole genome shotgun (WGS) entry which is preliminary data.</text>
</comment>
<accession>A0A1J8QK98</accession>
<protein>
    <submittedName>
        <fullName evidence="2">Uncharacterized protein</fullName>
    </submittedName>
</protein>
<organism evidence="2 3">
    <name type="scientific">Rhizopogon vesiculosus</name>
    <dbReference type="NCBI Taxonomy" id="180088"/>
    <lineage>
        <taxon>Eukaryota</taxon>
        <taxon>Fungi</taxon>
        <taxon>Dikarya</taxon>
        <taxon>Basidiomycota</taxon>
        <taxon>Agaricomycotina</taxon>
        <taxon>Agaricomycetes</taxon>
        <taxon>Agaricomycetidae</taxon>
        <taxon>Boletales</taxon>
        <taxon>Suillineae</taxon>
        <taxon>Rhizopogonaceae</taxon>
        <taxon>Rhizopogon</taxon>
    </lineage>
</organism>